<reference evidence="1" key="1">
    <citation type="submission" date="2023-03" db="EMBL/GenBank/DDBJ databases">
        <title>Cellulosimicrobium cellulans NBRC 103059.</title>
        <authorList>
            <person name="Ichikawa N."/>
            <person name="Sato H."/>
            <person name="Tonouchi N."/>
        </authorList>
    </citation>
    <scope>NUCLEOTIDE SEQUENCE</scope>
    <source>
        <strain evidence="1">NBRC 103059</strain>
    </source>
</reference>
<gene>
    <name evidence="1" type="ORF">Ccel01_27230</name>
</gene>
<evidence type="ECO:0000313" key="2">
    <source>
        <dbReference type="Proteomes" id="UP001165168"/>
    </source>
</evidence>
<proteinExistence type="predicted"/>
<organism evidence="1 2">
    <name type="scientific">Cellulosimicrobium cellulans</name>
    <name type="common">Arthrobacter luteus</name>
    <dbReference type="NCBI Taxonomy" id="1710"/>
    <lineage>
        <taxon>Bacteria</taxon>
        <taxon>Bacillati</taxon>
        <taxon>Actinomycetota</taxon>
        <taxon>Actinomycetes</taxon>
        <taxon>Micrococcales</taxon>
        <taxon>Promicromonosporaceae</taxon>
        <taxon>Cellulosimicrobium</taxon>
    </lineage>
</organism>
<dbReference type="PANTHER" id="PTHR30528:SF0">
    <property type="entry name" value="CYTOPLASMIC PROTEIN"/>
    <property type="match status" value="1"/>
</dbReference>
<evidence type="ECO:0008006" key="3">
    <source>
        <dbReference type="Google" id="ProtNLM"/>
    </source>
</evidence>
<protein>
    <recommendedName>
        <fullName evidence="3">Winged helix-turn-helix domain-containing protein</fullName>
    </recommendedName>
</protein>
<dbReference type="InterPro" id="IPR009351">
    <property type="entry name" value="AlkZ-like"/>
</dbReference>
<accession>A0AAV5PAH1</accession>
<dbReference type="EMBL" id="BSTG01000003">
    <property type="protein sequence ID" value="GLY58121.1"/>
    <property type="molecule type" value="Genomic_DNA"/>
</dbReference>
<dbReference type="Pfam" id="PF06224">
    <property type="entry name" value="AlkZ-like"/>
    <property type="match status" value="1"/>
</dbReference>
<evidence type="ECO:0000313" key="1">
    <source>
        <dbReference type="EMBL" id="GLY58121.1"/>
    </source>
</evidence>
<comment type="caution">
    <text evidence="1">The sequence shown here is derived from an EMBL/GenBank/DDBJ whole genome shotgun (WGS) entry which is preliminary data.</text>
</comment>
<dbReference type="PANTHER" id="PTHR30528">
    <property type="entry name" value="CYTOPLASMIC PROTEIN"/>
    <property type="match status" value="1"/>
</dbReference>
<dbReference type="Proteomes" id="UP001165168">
    <property type="component" value="Unassembled WGS sequence"/>
</dbReference>
<name>A0AAV5PAH1_CELCE</name>
<dbReference type="AlphaFoldDB" id="A0AAV5PAH1"/>
<sequence length="424" mass="47030">MVATPSRSESMSLSQARRVALAAQGLHRERPDVAARAGSGGRAPTMRQVQGVIDRLGLLQIDSVNVLARAHLMPLYARLGPYDTALLDRAAGRAPRRLVETWAHVASYVPPSTWPLLEWRRRRYRTEAWGTISAVEMSHSEAVQDVRRLVTERGPITASEVHEILEAEGRAHPRDRSQWGWNWTVAKRALEFLFFTGEITSARRNGAFERCYDLTERVLPPEVVAAPPVADADAVRALLEIGARAHGVGTLRCFRDYFRLKGPAVRTALDELVEAGTLRPVTVRGWDEPTYLHADAALPRRATATTLLNPFDPLVFERTRLERLFDVHYRIEIYVPAAKRVHGYYVLPFLEGEALTARVDLKADRRAGVLRVQSAHREQAAGPQTAARLAAELHVLGRWLGVPEVDVAPVGDLAPALAAEVAAH</sequence>